<dbReference type="GO" id="GO:0005524">
    <property type="term" value="F:ATP binding"/>
    <property type="evidence" value="ECO:0007669"/>
    <property type="project" value="UniProtKB-UniRule"/>
</dbReference>
<feature type="binding site" evidence="4">
    <location>
        <position position="565"/>
    </location>
    <ligand>
        <name>ATP</name>
        <dbReference type="ChEBI" id="CHEBI:30616"/>
    </ligand>
</feature>
<feature type="compositionally biased region" description="Polar residues" evidence="5">
    <location>
        <begin position="221"/>
        <end position="230"/>
    </location>
</feature>
<dbReference type="InterPro" id="IPR017441">
    <property type="entry name" value="Protein_kinase_ATP_BS"/>
</dbReference>
<evidence type="ECO:0000313" key="8">
    <source>
        <dbReference type="EMBL" id="KAB5552590.1"/>
    </source>
</evidence>
<feature type="transmembrane region" description="Helical" evidence="6">
    <location>
        <begin position="445"/>
        <end position="468"/>
    </location>
</feature>
<keyword evidence="6" id="KW-1133">Transmembrane helix</keyword>
<dbReference type="PANTHER" id="PTHR47989:SF9">
    <property type="entry name" value="PROTEIN KINASE SUPERFAMILY PROTEIN"/>
    <property type="match status" value="1"/>
</dbReference>
<feature type="region of interest" description="Disordered" evidence="5">
    <location>
        <begin position="154"/>
        <end position="184"/>
    </location>
</feature>
<name>A0A5N5MBP5_9ROSI</name>
<dbReference type="AlphaFoldDB" id="A0A5N5MBP5"/>
<feature type="transmembrane region" description="Helical" evidence="6">
    <location>
        <begin position="31"/>
        <end position="52"/>
    </location>
</feature>
<protein>
    <recommendedName>
        <fullName evidence="7">Protein kinase domain-containing protein</fullName>
    </recommendedName>
</protein>
<dbReference type="EMBL" id="VDCV01000006">
    <property type="protein sequence ID" value="KAB5552590.1"/>
    <property type="molecule type" value="Genomic_DNA"/>
</dbReference>
<proteinExistence type="predicted"/>
<evidence type="ECO:0000256" key="6">
    <source>
        <dbReference type="SAM" id="Phobius"/>
    </source>
</evidence>
<accession>A0A5N5MBP5</accession>
<dbReference type="Proteomes" id="UP000326939">
    <property type="component" value="Chromosome 6"/>
</dbReference>
<reference evidence="9" key="1">
    <citation type="journal article" date="2019" name="Gigascience">
        <title>De novo genome assembly of the endangered Acer yangbiense, a plant species with extremely small populations endemic to Yunnan Province, China.</title>
        <authorList>
            <person name="Yang J."/>
            <person name="Wariss H.M."/>
            <person name="Tao L."/>
            <person name="Zhang R."/>
            <person name="Yun Q."/>
            <person name="Hollingsworth P."/>
            <person name="Dao Z."/>
            <person name="Luo G."/>
            <person name="Guo H."/>
            <person name="Ma Y."/>
            <person name="Sun W."/>
        </authorList>
    </citation>
    <scope>NUCLEOTIDE SEQUENCE [LARGE SCALE GENOMIC DNA]</scope>
    <source>
        <strain evidence="9">cv. br00</strain>
    </source>
</reference>
<evidence type="ECO:0000259" key="7">
    <source>
        <dbReference type="PROSITE" id="PS50011"/>
    </source>
</evidence>
<keyword evidence="1" id="KW-0418">Kinase</keyword>
<dbReference type="GO" id="GO:0004674">
    <property type="term" value="F:protein serine/threonine kinase activity"/>
    <property type="evidence" value="ECO:0007669"/>
    <property type="project" value="UniProtKB-KW"/>
</dbReference>
<feature type="compositionally biased region" description="Polar residues" evidence="5">
    <location>
        <begin position="156"/>
        <end position="169"/>
    </location>
</feature>
<dbReference type="InterPro" id="IPR011009">
    <property type="entry name" value="Kinase-like_dom_sf"/>
</dbReference>
<organism evidence="8 9">
    <name type="scientific">Salix brachista</name>
    <dbReference type="NCBI Taxonomy" id="2182728"/>
    <lineage>
        <taxon>Eukaryota</taxon>
        <taxon>Viridiplantae</taxon>
        <taxon>Streptophyta</taxon>
        <taxon>Embryophyta</taxon>
        <taxon>Tracheophyta</taxon>
        <taxon>Spermatophyta</taxon>
        <taxon>Magnoliopsida</taxon>
        <taxon>eudicotyledons</taxon>
        <taxon>Gunneridae</taxon>
        <taxon>Pentapetalae</taxon>
        <taxon>rosids</taxon>
        <taxon>fabids</taxon>
        <taxon>Malpighiales</taxon>
        <taxon>Salicaceae</taxon>
        <taxon>Saliceae</taxon>
        <taxon>Salix</taxon>
    </lineage>
</organism>
<dbReference type="Gene3D" id="3.30.200.20">
    <property type="entry name" value="Phosphorylase Kinase, domain 1"/>
    <property type="match status" value="1"/>
</dbReference>
<dbReference type="FunFam" id="3.30.200.20:FF:000146">
    <property type="entry name" value="receptor-like serine/threonine-protein kinase ALE2"/>
    <property type="match status" value="1"/>
</dbReference>
<feature type="compositionally biased region" description="Polar residues" evidence="5">
    <location>
        <begin position="244"/>
        <end position="260"/>
    </location>
</feature>
<evidence type="ECO:0000256" key="2">
    <source>
        <dbReference type="ARBA" id="ARBA00022741"/>
    </source>
</evidence>
<dbReference type="PROSITE" id="PS00107">
    <property type="entry name" value="PROTEIN_KINASE_ATP"/>
    <property type="match status" value="1"/>
</dbReference>
<evidence type="ECO:0000256" key="1">
    <source>
        <dbReference type="ARBA" id="ARBA00022527"/>
    </source>
</evidence>
<feature type="compositionally biased region" description="Low complexity" evidence="5">
    <location>
        <begin position="231"/>
        <end position="240"/>
    </location>
</feature>
<feature type="domain" description="Protein kinase" evidence="7">
    <location>
        <begin position="537"/>
        <end position="936"/>
    </location>
</feature>
<dbReference type="Pfam" id="PF23180">
    <property type="entry name" value="ALE2_N"/>
    <property type="match status" value="1"/>
</dbReference>
<comment type="caution">
    <text evidence="8">The sequence shown here is derived from an EMBL/GenBank/DDBJ whole genome shotgun (WGS) entry which is preliminary data.</text>
</comment>
<dbReference type="Gene3D" id="1.10.510.10">
    <property type="entry name" value="Transferase(Phosphotransferase) domain 1"/>
    <property type="match status" value="1"/>
</dbReference>
<evidence type="ECO:0000256" key="3">
    <source>
        <dbReference type="ARBA" id="ARBA00022840"/>
    </source>
</evidence>
<keyword evidence="2 4" id="KW-0547">Nucleotide-binding</keyword>
<dbReference type="SUPFAM" id="SSF56112">
    <property type="entry name" value="Protein kinase-like (PK-like)"/>
    <property type="match status" value="1"/>
</dbReference>
<dbReference type="Pfam" id="PF07714">
    <property type="entry name" value="PK_Tyr_Ser-Thr"/>
    <property type="match status" value="2"/>
</dbReference>
<dbReference type="PANTHER" id="PTHR47989">
    <property type="entry name" value="OS01G0750732 PROTEIN"/>
    <property type="match status" value="1"/>
</dbReference>
<gene>
    <name evidence="8" type="ORF">DKX38_009901</name>
</gene>
<dbReference type="PROSITE" id="PS50011">
    <property type="entry name" value="PROTEIN_KINASE_DOM"/>
    <property type="match status" value="1"/>
</dbReference>
<keyword evidence="3 4" id="KW-0067">ATP-binding</keyword>
<evidence type="ECO:0000256" key="4">
    <source>
        <dbReference type="PROSITE-ProRule" id="PRU10141"/>
    </source>
</evidence>
<keyword evidence="1" id="KW-0723">Serine/threonine-protein kinase</keyword>
<evidence type="ECO:0000313" key="9">
    <source>
        <dbReference type="Proteomes" id="UP000326939"/>
    </source>
</evidence>
<sequence length="936" mass="100670">MNNNSSLLVIAFLTKLSRVFESLVIEGMRLVMVPAILQLLLKLCAIGFVFTVQGSTGDKISPTPAIVSDIPPIDGMPGPQLQPFRSSAPSSECQTNGSSLPPRLALPPLTSAPVPHAITGLVPSHSPSPQEVAAPTLIFHGHVPSLSPSISVISPTYNTAPQPTLNQGHEPSKPPSAHQREAPVRQTPVFVSSAPAVPVVSPIGAMPQNSSATHPDMPGESPSTLSETRTSPALSPSPAAVSGWTKTLSPKVTPGFSSRTPKMPPLPPPNKDCSATVCTEPYTNTPPGSPCGCVLPMQVGLSISVALYTFFPLVSELAQEIATGAFIKQSQVHIIGANAASQQPEKTIILVDLVPLEERFDNTTARFIYQRFWHKQVVINPSIFGDYEVLYVRYLGLPPSPPSAPSGIAITDGRPYSGDDNNARTGKPLGVDVHRKHKNGLGDGVVAIISLSGFVALVLFSAIAWALLFRHRDCASQSDIVLLPLPPSVVKPSGIAGSLVVSGLSSASLSFGSSIPVYTGSAKTFSTSDIERATNSFDASRILGEGGFGRVYSGILEDGTKVAVKVLKRDDQQGGREFLAEVEMLSRLHHRNLVKLIGICTEERSRSLVYELVPNGSVESHLHGVDKESASLDWDARIKIALGEFLNLDVLQTRHLGWYVAPEYAMTGHLLVKSDVYSYGVVLLELLTGRKPVDMSQPPGQENLVAWAHPLLTSKEGLKFITDPSLGSDVPFDSVAKVAAIASMCVQPEVSHRPFMGEIVQALKLVSNECDEARELDSRSSSQGLSIDLDVEDSVVSGQLWGTFQNQALVPNYDSEPDIERGLPVSDLFSTSVGYGRQGCGSLRRCSSGPLRKVRGRELLRKMSLTGESVSERGTIFEMWPVLHKNKNGWWPCENLELQNKRLSWNAEYQNPSLQGSSSIVSDELQHIITSNKGRR</sequence>
<keyword evidence="9" id="KW-1185">Reference proteome</keyword>
<keyword evidence="6" id="KW-0812">Transmembrane</keyword>
<dbReference type="InterPro" id="IPR057597">
    <property type="entry name" value="ALE2_N"/>
</dbReference>
<feature type="region of interest" description="Disordered" evidence="5">
    <location>
        <begin position="201"/>
        <end position="269"/>
    </location>
</feature>
<dbReference type="InterPro" id="IPR001245">
    <property type="entry name" value="Ser-Thr/Tyr_kinase_cat_dom"/>
</dbReference>
<keyword evidence="1" id="KW-0808">Transferase</keyword>
<keyword evidence="6" id="KW-0472">Membrane</keyword>
<dbReference type="InterPro" id="IPR000719">
    <property type="entry name" value="Prot_kinase_dom"/>
</dbReference>
<evidence type="ECO:0000256" key="5">
    <source>
        <dbReference type="SAM" id="MobiDB-lite"/>
    </source>
</evidence>